<keyword evidence="3" id="KW-1185">Reference proteome</keyword>
<reference evidence="2" key="1">
    <citation type="submission" date="2021-06" db="EMBL/GenBank/DDBJ databases">
        <authorList>
            <person name="Hodson N. C."/>
            <person name="Mongue J. A."/>
            <person name="Jaron S. K."/>
        </authorList>
    </citation>
    <scope>NUCLEOTIDE SEQUENCE</scope>
</reference>
<feature type="signal peptide" evidence="1">
    <location>
        <begin position="1"/>
        <end position="25"/>
    </location>
</feature>
<proteinExistence type="predicted"/>
<evidence type="ECO:0000313" key="3">
    <source>
        <dbReference type="Proteomes" id="UP000708208"/>
    </source>
</evidence>
<gene>
    <name evidence="2" type="ORF">AFUS01_LOCUS40964</name>
</gene>
<evidence type="ECO:0000313" key="2">
    <source>
        <dbReference type="EMBL" id="CAG7831210.1"/>
    </source>
</evidence>
<evidence type="ECO:0000256" key="1">
    <source>
        <dbReference type="SAM" id="SignalP"/>
    </source>
</evidence>
<organism evidence="2 3">
    <name type="scientific">Allacma fusca</name>
    <dbReference type="NCBI Taxonomy" id="39272"/>
    <lineage>
        <taxon>Eukaryota</taxon>
        <taxon>Metazoa</taxon>
        <taxon>Ecdysozoa</taxon>
        <taxon>Arthropoda</taxon>
        <taxon>Hexapoda</taxon>
        <taxon>Collembola</taxon>
        <taxon>Symphypleona</taxon>
        <taxon>Sminthuridae</taxon>
        <taxon>Allacma</taxon>
    </lineage>
</organism>
<accession>A0A8J2PPH6</accession>
<dbReference type="AlphaFoldDB" id="A0A8J2PPH6"/>
<dbReference type="Proteomes" id="UP000708208">
    <property type="component" value="Unassembled WGS sequence"/>
</dbReference>
<feature type="chain" id="PRO_5035182463" evidence="1">
    <location>
        <begin position="26"/>
        <end position="105"/>
    </location>
</feature>
<comment type="caution">
    <text evidence="2">The sequence shown here is derived from an EMBL/GenBank/DDBJ whole genome shotgun (WGS) entry which is preliminary data.</text>
</comment>
<protein>
    <submittedName>
        <fullName evidence="2">Uncharacterized protein</fullName>
    </submittedName>
</protein>
<name>A0A8J2PPH6_9HEXA</name>
<dbReference type="EMBL" id="CAJVCH010559402">
    <property type="protein sequence ID" value="CAG7831210.1"/>
    <property type="molecule type" value="Genomic_DNA"/>
</dbReference>
<keyword evidence="1" id="KW-0732">Signal</keyword>
<sequence length="105" mass="11864">MKFLQLFTILPILGLFTLLPLESLGQKQRYYNCDPDCLERENCLEKGSKPVCGKIHDIEDVQVIFPNKCAYDCANTCYSHQLVYTNGPCAKTGGNVADDDDDDRR</sequence>